<dbReference type="AlphaFoldDB" id="A0A2S2PJ59"/>
<name>A0A2S2PJ59_SCHGA</name>
<sequence length="296" mass="34690">MFKCPKCKVTCTRKYNLNRHLKLHDRVRHNYQCGECTATFKTQFMLSRHIKKLHDNKSNNVEETPQVNVPHIPAAPYIADFGSDDDTCMTALKEFENTDLYDTSQVKDPCTTAVKEEITSIANSVNNSEIKKNNIPACDQLIAENSENLHKGSTLREIYKEYLEVHNSHTRMMNWVSHAASFSYRFKLEFGVLGILMLDTRADDLTPIDEAIIQMLHQDSFIVMDKIQHHTQHYIFMQLIYSYRRIMDDISNNLINQIKTNWMKNTIKVLEYFGFTYDTVEFMIERIKTVIIRRNC</sequence>
<dbReference type="SUPFAM" id="SSF57667">
    <property type="entry name" value="beta-beta-alpha zinc fingers"/>
    <property type="match status" value="1"/>
</dbReference>
<dbReference type="Pfam" id="PF00096">
    <property type="entry name" value="zf-C2H2"/>
    <property type="match status" value="2"/>
</dbReference>
<dbReference type="InterPro" id="IPR036236">
    <property type="entry name" value="Znf_C2H2_sf"/>
</dbReference>
<evidence type="ECO:0000256" key="1">
    <source>
        <dbReference type="PROSITE-ProRule" id="PRU00042"/>
    </source>
</evidence>
<protein>
    <recommendedName>
        <fullName evidence="2">C2H2-type domain-containing protein</fullName>
    </recommendedName>
</protein>
<evidence type="ECO:0000313" key="3">
    <source>
        <dbReference type="EMBL" id="MBY29492.1"/>
    </source>
</evidence>
<dbReference type="EMBL" id="GGMR01016873">
    <property type="protein sequence ID" value="MBY29492.1"/>
    <property type="molecule type" value="Transcribed_RNA"/>
</dbReference>
<dbReference type="PROSITE" id="PS50157">
    <property type="entry name" value="ZINC_FINGER_C2H2_2"/>
    <property type="match status" value="2"/>
</dbReference>
<evidence type="ECO:0000259" key="2">
    <source>
        <dbReference type="PROSITE" id="PS50157"/>
    </source>
</evidence>
<organism evidence="3">
    <name type="scientific">Schizaphis graminum</name>
    <name type="common">Green bug aphid</name>
    <dbReference type="NCBI Taxonomy" id="13262"/>
    <lineage>
        <taxon>Eukaryota</taxon>
        <taxon>Metazoa</taxon>
        <taxon>Ecdysozoa</taxon>
        <taxon>Arthropoda</taxon>
        <taxon>Hexapoda</taxon>
        <taxon>Insecta</taxon>
        <taxon>Pterygota</taxon>
        <taxon>Neoptera</taxon>
        <taxon>Paraneoptera</taxon>
        <taxon>Hemiptera</taxon>
        <taxon>Sternorrhyncha</taxon>
        <taxon>Aphidomorpha</taxon>
        <taxon>Aphidoidea</taxon>
        <taxon>Aphididae</taxon>
        <taxon>Aphidini</taxon>
        <taxon>Schizaphis</taxon>
    </lineage>
</organism>
<keyword evidence="1" id="KW-0862">Zinc</keyword>
<gene>
    <name evidence="3" type="ORF">g.61774</name>
</gene>
<keyword evidence="1" id="KW-0863">Zinc-finger</keyword>
<dbReference type="Gene3D" id="3.30.160.60">
    <property type="entry name" value="Classic Zinc Finger"/>
    <property type="match status" value="1"/>
</dbReference>
<keyword evidence="1" id="KW-0479">Metal-binding</keyword>
<feature type="domain" description="C2H2-type" evidence="2">
    <location>
        <begin position="2"/>
        <end position="29"/>
    </location>
</feature>
<dbReference type="SMART" id="SM00355">
    <property type="entry name" value="ZnF_C2H2"/>
    <property type="match status" value="2"/>
</dbReference>
<proteinExistence type="predicted"/>
<dbReference type="GO" id="GO:0008270">
    <property type="term" value="F:zinc ion binding"/>
    <property type="evidence" value="ECO:0007669"/>
    <property type="project" value="UniProtKB-KW"/>
</dbReference>
<dbReference type="PROSITE" id="PS00028">
    <property type="entry name" value="ZINC_FINGER_C2H2_1"/>
    <property type="match status" value="3"/>
</dbReference>
<dbReference type="InterPro" id="IPR013087">
    <property type="entry name" value="Znf_C2H2_type"/>
</dbReference>
<accession>A0A2S2PJ59</accession>
<feature type="domain" description="C2H2-type" evidence="2">
    <location>
        <begin position="31"/>
        <end position="59"/>
    </location>
</feature>
<reference evidence="3" key="1">
    <citation type="submission" date="2018-04" db="EMBL/GenBank/DDBJ databases">
        <title>Transcriptome of Schizaphis graminum biotype I.</title>
        <authorList>
            <person name="Scully E.D."/>
            <person name="Geib S.M."/>
            <person name="Palmer N.A."/>
            <person name="Koch K."/>
            <person name="Bradshaw J."/>
            <person name="Heng-Moss T."/>
            <person name="Sarath G."/>
        </authorList>
    </citation>
    <scope>NUCLEOTIDE SEQUENCE</scope>
</reference>